<keyword evidence="2" id="KW-0762">Sugar transport</keyword>
<evidence type="ECO:0000313" key="8">
    <source>
        <dbReference type="EMBL" id="PSL15359.1"/>
    </source>
</evidence>
<dbReference type="AlphaFoldDB" id="A0A2P8F0W8"/>
<evidence type="ECO:0000256" key="2">
    <source>
        <dbReference type="ARBA" id="ARBA00022597"/>
    </source>
</evidence>
<evidence type="ECO:0000259" key="7">
    <source>
        <dbReference type="PROSITE" id="PS50893"/>
    </source>
</evidence>
<dbReference type="RefSeq" id="WP_106610491.1">
    <property type="nucleotide sequence ID" value="NZ_PYGJ01000025.1"/>
</dbReference>
<dbReference type="Proteomes" id="UP000240418">
    <property type="component" value="Unassembled WGS sequence"/>
</dbReference>
<evidence type="ECO:0000256" key="3">
    <source>
        <dbReference type="ARBA" id="ARBA00022737"/>
    </source>
</evidence>
<dbReference type="SMART" id="SM00382">
    <property type="entry name" value="AAA"/>
    <property type="match status" value="2"/>
</dbReference>
<dbReference type="Gene3D" id="3.40.50.300">
    <property type="entry name" value="P-loop containing nucleotide triphosphate hydrolases"/>
    <property type="match status" value="2"/>
</dbReference>
<feature type="region of interest" description="Disordered" evidence="6">
    <location>
        <begin position="1"/>
        <end position="20"/>
    </location>
</feature>
<gene>
    <name evidence="8" type="ORF">CLV88_1254</name>
</gene>
<dbReference type="PROSITE" id="PS50893">
    <property type="entry name" value="ABC_TRANSPORTER_2"/>
    <property type="match status" value="2"/>
</dbReference>
<dbReference type="Pfam" id="PF00005">
    <property type="entry name" value="ABC_tran"/>
    <property type="match status" value="2"/>
</dbReference>
<keyword evidence="5 8" id="KW-0067">ATP-binding</keyword>
<accession>A0A2P8F0W8</accession>
<dbReference type="GO" id="GO:0016887">
    <property type="term" value="F:ATP hydrolysis activity"/>
    <property type="evidence" value="ECO:0007669"/>
    <property type="project" value="InterPro"/>
</dbReference>
<evidence type="ECO:0000256" key="6">
    <source>
        <dbReference type="SAM" id="MobiDB-lite"/>
    </source>
</evidence>
<proteinExistence type="predicted"/>
<dbReference type="PANTHER" id="PTHR43790:SF9">
    <property type="entry name" value="GALACTOFURANOSE TRANSPORTER ATP-BINDING PROTEIN YTFR"/>
    <property type="match status" value="1"/>
</dbReference>
<feature type="domain" description="ABC transporter" evidence="7">
    <location>
        <begin position="31"/>
        <end position="267"/>
    </location>
</feature>
<evidence type="ECO:0000256" key="5">
    <source>
        <dbReference type="ARBA" id="ARBA00022840"/>
    </source>
</evidence>
<dbReference type="PANTHER" id="PTHR43790">
    <property type="entry name" value="CARBOHYDRATE TRANSPORT ATP-BINDING PROTEIN MG119-RELATED"/>
    <property type="match status" value="1"/>
</dbReference>
<dbReference type="EMBL" id="PYGJ01000025">
    <property type="protein sequence ID" value="PSL15359.1"/>
    <property type="molecule type" value="Genomic_DNA"/>
</dbReference>
<protein>
    <submittedName>
        <fullName evidence="8">Monosaccharide ABC transporter ATP-binding protein (CUT2 family)</fullName>
    </submittedName>
</protein>
<name>A0A2P8F0W8_9RHOB</name>
<evidence type="ECO:0000256" key="1">
    <source>
        <dbReference type="ARBA" id="ARBA00022448"/>
    </source>
</evidence>
<organism evidence="8 9">
    <name type="scientific">Shimia abyssi</name>
    <dbReference type="NCBI Taxonomy" id="1662395"/>
    <lineage>
        <taxon>Bacteria</taxon>
        <taxon>Pseudomonadati</taxon>
        <taxon>Pseudomonadota</taxon>
        <taxon>Alphaproteobacteria</taxon>
        <taxon>Rhodobacterales</taxon>
        <taxon>Roseobacteraceae</taxon>
    </lineage>
</organism>
<keyword evidence="9" id="KW-1185">Reference proteome</keyword>
<dbReference type="OrthoDB" id="9805029at2"/>
<keyword evidence="4" id="KW-0547">Nucleotide-binding</keyword>
<dbReference type="InterPro" id="IPR003593">
    <property type="entry name" value="AAA+_ATPase"/>
</dbReference>
<sequence length="539" mass="58342">MVLNPENTAGRDVAPGLSKASERAAQSAPLLRMVDVSVNYGPVRAMSDVSLDILPGRIHAIIGENGAGKSTLLKTIAGTKSPSEGHFEINGRRVELTNAHQAQSEGISCVFQEMSLIPDLSVAENIQLLNPPRRFGLIDRRQQRRSVRSLLDLVGAGDLDPDTLIKDLPLSRQQLVEIAKGLAGDPKLLILDESTSALTNSDTQHILGLVRKLRDQGMAILYVSHRLGEIRELADDCTVFRGGRKIETFPMDSRSDNEIVELMLGRSIEAAFPPLIPLPENAPTLIDIENLAWDGVLKNLSADVHRGEIVGIGGLDGHGQHDFLLALFGALKGVDGSVSVEGSVLGVTPPSVRIRQKTSMAFVPEDRGTFGLAQQMSVGDNIMLADRNSYLSNLFRPRGSAASKMQAAIEKLRIKVSSPNQPAFELSGGNQQKIVLAKWLVDTPDILLLDDPTRGIDVGTKLEIFDLLQELAAKGCAILLYSSDYQELCHCCHRVLVFYEGSISHEIQGDLLTETNLVNAAFNLPLVPSDATSLASEPQ</sequence>
<evidence type="ECO:0000256" key="4">
    <source>
        <dbReference type="ARBA" id="ARBA00022741"/>
    </source>
</evidence>
<dbReference type="CDD" id="cd03215">
    <property type="entry name" value="ABC_Carb_Monos_II"/>
    <property type="match status" value="1"/>
</dbReference>
<keyword evidence="1" id="KW-0813">Transport</keyword>
<evidence type="ECO:0000313" key="9">
    <source>
        <dbReference type="Proteomes" id="UP000240418"/>
    </source>
</evidence>
<reference evidence="8 9" key="1">
    <citation type="submission" date="2018-03" db="EMBL/GenBank/DDBJ databases">
        <title>Genomic Encyclopedia of Archaeal and Bacterial Type Strains, Phase II (KMG-II): from individual species to whole genera.</title>
        <authorList>
            <person name="Goeker M."/>
        </authorList>
    </citation>
    <scope>NUCLEOTIDE SEQUENCE [LARGE SCALE GENOMIC DNA]</scope>
    <source>
        <strain evidence="8 9">DSM 100673</strain>
    </source>
</reference>
<dbReference type="PROSITE" id="PS00211">
    <property type="entry name" value="ABC_TRANSPORTER_1"/>
    <property type="match status" value="1"/>
</dbReference>
<keyword evidence="3" id="KW-0677">Repeat</keyword>
<dbReference type="InterPro" id="IPR027417">
    <property type="entry name" value="P-loop_NTPase"/>
</dbReference>
<dbReference type="CDD" id="cd03216">
    <property type="entry name" value="ABC_Carb_Monos_I"/>
    <property type="match status" value="1"/>
</dbReference>
<feature type="domain" description="ABC transporter" evidence="7">
    <location>
        <begin position="276"/>
        <end position="525"/>
    </location>
</feature>
<dbReference type="InterPro" id="IPR017871">
    <property type="entry name" value="ABC_transporter-like_CS"/>
</dbReference>
<comment type="caution">
    <text evidence="8">The sequence shown here is derived from an EMBL/GenBank/DDBJ whole genome shotgun (WGS) entry which is preliminary data.</text>
</comment>
<dbReference type="SUPFAM" id="SSF52540">
    <property type="entry name" value="P-loop containing nucleoside triphosphate hydrolases"/>
    <property type="match status" value="2"/>
</dbReference>
<dbReference type="GO" id="GO:0005524">
    <property type="term" value="F:ATP binding"/>
    <property type="evidence" value="ECO:0007669"/>
    <property type="project" value="UniProtKB-KW"/>
</dbReference>
<dbReference type="InterPro" id="IPR050107">
    <property type="entry name" value="ABC_carbohydrate_import_ATPase"/>
</dbReference>
<dbReference type="InterPro" id="IPR003439">
    <property type="entry name" value="ABC_transporter-like_ATP-bd"/>
</dbReference>